<sequence length="69" mass="7067">MNILTRPIFRVMCAGLLAGAIVGCGNKGPLVLPAKPPVTETVPVDDADTGNDPVEQDEPAAADADQPGR</sequence>
<proteinExistence type="predicted"/>
<feature type="region of interest" description="Disordered" evidence="7">
    <location>
        <begin position="38"/>
        <end position="69"/>
    </location>
</feature>
<gene>
    <name evidence="8" type="ORF">ABB30_04180</name>
</gene>
<keyword evidence="2" id="KW-0732">Signal</keyword>
<dbReference type="Proteomes" id="UP000050956">
    <property type="component" value="Unassembled WGS sequence"/>
</dbReference>
<dbReference type="AlphaFoldDB" id="A0A0R0DIT8"/>
<name>A0A0R0DIT8_9GAMM</name>
<dbReference type="PROSITE" id="PS51257">
    <property type="entry name" value="PROKAR_LIPOPROTEIN"/>
    <property type="match status" value="1"/>
</dbReference>
<dbReference type="NCBIfam" id="NF047847">
    <property type="entry name" value="SS_mature_LptM"/>
    <property type="match status" value="1"/>
</dbReference>
<comment type="subcellular location">
    <subcellularLocation>
        <location evidence="1">Cell outer membrane</location>
        <topology evidence="1">Lipid-anchor</topology>
    </subcellularLocation>
</comment>
<comment type="caution">
    <text evidence="8">The sequence shown here is derived from an EMBL/GenBank/DDBJ whole genome shotgun (WGS) entry which is preliminary data.</text>
</comment>
<evidence type="ECO:0000313" key="8">
    <source>
        <dbReference type="EMBL" id="KRG78263.1"/>
    </source>
</evidence>
<evidence type="ECO:0000256" key="1">
    <source>
        <dbReference type="ARBA" id="ARBA00004459"/>
    </source>
</evidence>
<feature type="compositionally biased region" description="Acidic residues" evidence="7">
    <location>
        <begin position="43"/>
        <end position="60"/>
    </location>
</feature>
<accession>A0A0R0DIT8</accession>
<evidence type="ECO:0000256" key="2">
    <source>
        <dbReference type="ARBA" id="ARBA00022729"/>
    </source>
</evidence>
<keyword evidence="9" id="KW-1185">Reference proteome</keyword>
<keyword evidence="5" id="KW-0998">Cell outer membrane</keyword>
<keyword evidence="3" id="KW-0472">Membrane</keyword>
<evidence type="ECO:0000256" key="6">
    <source>
        <dbReference type="ARBA" id="ARBA00023288"/>
    </source>
</evidence>
<dbReference type="PATRIC" id="fig|336566.3.peg.174"/>
<dbReference type="EMBL" id="LDJM01000011">
    <property type="protein sequence ID" value="KRG78263.1"/>
    <property type="molecule type" value="Genomic_DNA"/>
</dbReference>
<evidence type="ECO:0000313" key="9">
    <source>
        <dbReference type="Proteomes" id="UP000050956"/>
    </source>
</evidence>
<evidence type="ECO:0008006" key="10">
    <source>
        <dbReference type="Google" id="ProtNLM"/>
    </source>
</evidence>
<reference evidence="8 9" key="1">
    <citation type="submission" date="2015-05" db="EMBL/GenBank/DDBJ databases">
        <title>Genome sequencing and analysis of members of genus Stenotrophomonas.</title>
        <authorList>
            <person name="Patil P.P."/>
            <person name="Midha S."/>
            <person name="Patil P.B."/>
        </authorList>
    </citation>
    <scope>NUCLEOTIDE SEQUENCE [LARGE SCALE GENOMIC DNA]</scope>
    <source>
        <strain evidence="8 9">DSM 24757</strain>
    </source>
</reference>
<evidence type="ECO:0000256" key="7">
    <source>
        <dbReference type="SAM" id="MobiDB-lite"/>
    </source>
</evidence>
<dbReference type="STRING" id="336566.ABB30_04180"/>
<evidence type="ECO:0000256" key="4">
    <source>
        <dbReference type="ARBA" id="ARBA00023139"/>
    </source>
</evidence>
<dbReference type="InterPro" id="IPR032831">
    <property type="entry name" value="LptM_cons"/>
</dbReference>
<organism evidence="8 9">
    <name type="scientific">Stenotrophomonas ginsengisoli</name>
    <dbReference type="NCBI Taxonomy" id="336566"/>
    <lineage>
        <taxon>Bacteria</taxon>
        <taxon>Pseudomonadati</taxon>
        <taxon>Pseudomonadota</taxon>
        <taxon>Gammaproteobacteria</taxon>
        <taxon>Lysobacterales</taxon>
        <taxon>Lysobacteraceae</taxon>
        <taxon>Stenotrophomonas</taxon>
    </lineage>
</organism>
<evidence type="ECO:0000256" key="5">
    <source>
        <dbReference type="ARBA" id="ARBA00023237"/>
    </source>
</evidence>
<protein>
    <recommendedName>
        <fullName evidence="10">Sugar transporter</fullName>
    </recommendedName>
</protein>
<evidence type="ECO:0000256" key="3">
    <source>
        <dbReference type="ARBA" id="ARBA00023136"/>
    </source>
</evidence>
<keyword evidence="6" id="KW-0449">Lipoprotein</keyword>
<keyword evidence="4" id="KW-0564">Palmitate</keyword>